<feature type="signal peptide" evidence="2">
    <location>
        <begin position="1"/>
        <end position="26"/>
    </location>
</feature>
<organism evidence="4 5">
    <name type="scientific">Allosaccharopolyspora coralli</name>
    <dbReference type="NCBI Taxonomy" id="2665642"/>
    <lineage>
        <taxon>Bacteria</taxon>
        <taxon>Bacillati</taxon>
        <taxon>Actinomycetota</taxon>
        <taxon>Actinomycetes</taxon>
        <taxon>Pseudonocardiales</taxon>
        <taxon>Pseudonocardiaceae</taxon>
        <taxon>Allosaccharopolyspora</taxon>
    </lineage>
</organism>
<feature type="compositionally biased region" description="Low complexity" evidence="1">
    <location>
        <begin position="220"/>
        <end position="234"/>
    </location>
</feature>
<reference evidence="5" key="1">
    <citation type="submission" date="2019-11" db="EMBL/GenBank/DDBJ databases">
        <title>The complete genome sequence of Saccharopolyspora sp. E2A.</title>
        <authorList>
            <person name="Zhang G."/>
        </authorList>
    </citation>
    <scope>NUCLEOTIDE SEQUENCE [LARGE SCALE GENOMIC DNA]</scope>
    <source>
        <strain evidence="5">E2A</strain>
    </source>
</reference>
<dbReference type="InterPro" id="IPR035437">
    <property type="entry name" value="SNase_OB-fold_sf"/>
</dbReference>
<proteinExistence type="predicted"/>
<feature type="compositionally biased region" description="Low complexity" evidence="1">
    <location>
        <begin position="39"/>
        <end position="67"/>
    </location>
</feature>
<evidence type="ECO:0000313" key="5">
    <source>
        <dbReference type="Proteomes" id="UP000371041"/>
    </source>
</evidence>
<feature type="region of interest" description="Disordered" evidence="1">
    <location>
        <begin position="193"/>
        <end position="287"/>
    </location>
</feature>
<dbReference type="SMART" id="SM00318">
    <property type="entry name" value="SNc"/>
    <property type="match status" value="1"/>
</dbReference>
<dbReference type="RefSeq" id="WP_154075359.1">
    <property type="nucleotide sequence ID" value="NZ_CP045929.1"/>
</dbReference>
<dbReference type="SUPFAM" id="SSF50199">
    <property type="entry name" value="Staphylococcal nuclease"/>
    <property type="match status" value="1"/>
</dbReference>
<dbReference type="Gene3D" id="2.40.50.90">
    <property type="match status" value="1"/>
</dbReference>
<dbReference type="InterPro" id="IPR016071">
    <property type="entry name" value="Staphylococal_nuclease_OB-fold"/>
</dbReference>
<accession>A0A5Q3Q5J0</accession>
<feature type="domain" description="TNase-like" evidence="3">
    <location>
        <begin position="69"/>
        <end position="197"/>
    </location>
</feature>
<dbReference type="Pfam" id="PF00565">
    <property type="entry name" value="SNase"/>
    <property type="match status" value="1"/>
</dbReference>
<feature type="compositionally biased region" description="Pro residues" evidence="1">
    <location>
        <begin position="209"/>
        <end position="219"/>
    </location>
</feature>
<name>A0A5Q3Q5J0_9PSEU</name>
<keyword evidence="2" id="KW-0732">Signal</keyword>
<evidence type="ECO:0000259" key="3">
    <source>
        <dbReference type="PROSITE" id="PS50830"/>
    </source>
</evidence>
<dbReference type="KEGG" id="sace:GIY23_03610"/>
<dbReference type="Proteomes" id="UP000371041">
    <property type="component" value="Chromosome"/>
</dbReference>
<sequence length="287" mass="29698">MSRTFAHPALVGTGMLLACVAASCRAEPVEQSTPPPPETVTVTAGAPNLPSAASTPPTTPRTESPTRLLDNSVTIAEVVDGDTVRYSVGPRSVTARLLGIDAPEAGTCAGTEATDWAMSTLLGNTVRVHYDDSQQPSDRYGRELVYLTLPNGRDYSTETAREGHAEYFDVGVPVVKASAIQSAVTQARNAERGLWGPPCLDEASAPAAPGMPPVPPPSSDEPTTRTTETTTEPPTTGPPTTGPTTTGPATSETTTETTTTEPTTTDTTTTAPFATTSSPAFPEATTP</sequence>
<feature type="chain" id="PRO_5038874462" description="TNase-like domain-containing protein" evidence="2">
    <location>
        <begin position="27"/>
        <end position="287"/>
    </location>
</feature>
<dbReference type="PROSITE" id="PS50830">
    <property type="entry name" value="TNASE_3"/>
    <property type="match status" value="1"/>
</dbReference>
<protein>
    <recommendedName>
        <fullName evidence="3">TNase-like domain-containing protein</fullName>
    </recommendedName>
</protein>
<dbReference type="AlphaFoldDB" id="A0A5Q3Q5J0"/>
<evidence type="ECO:0000256" key="1">
    <source>
        <dbReference type="SAM" id="MobiDB-lite"/>
    </source>
</evidence>
<gene>
    <name evidence="4" type="ORF">GIY23_03610</name>
</gene>
<feature type="region of interest" description="Disordered" evidence="1">
    <location>
        <begin position="28"/>
        <end position="67"/>
    </location>
</feature>
<keyword evidence="5" id="KW-1185">Reference proteome</keyword>
<evidence type="ECO:0000256" key="2">
    <source>
        <dbReference type="SAM" id="SignalP"/>
    </source>
</evidence>
<dbReference type="PROSITE" id="PS51257">
    <property type="entry name" value="PROKAR_LIPOPROTEIN"/>
    <property type="match status" value="1"/>
</dbReference>
<feature type="compositionally biased region" description="Low complexity" evidence="1">
    <location>
        <begin position="242"/>
        <end position="287"/>
    </location>
</feature>
<dbReference type="EMBL" id="CP045929">
    <property type="protein sequence ID" value="QGK68756.1"/>
    <property type="molecule type" value="Genomic_DNA"/>
</dbReference>
<evidence type="ECO:0000313" key="4">
    <source>
        <dbReference type="EMBL" id="QGK68756.1"/>
    </source>
</evidence>